<keyword evidence="6" id="KW-1185">Reference proteome</keyword>
<dbReference type="GO" id="GO:0005525">
    <property type="term" value="F:GTP binding"/>
    <property type="evidence" value="ECO:0007669"/>
    <property type="project" value="UniProtKB-KW"/>
</dbReference>
<dbReference type="SUPFAM" id="SSF52540">
    <property type="entry name" value="P-loop containing nucleoside triphosphate hydrolases"/>
    <property type="match status" value="1"/>
</dbReference>
<feature type="domain" description="SRP54-type proteins GTP-binding" evidence="4">
    <location>
        <begin position="323"/>
        <end position="521"/>
    </location>
</feature>
<proteinExistence type="predicted"/>
<evidence type="ECO:0000259" key="4">
    <source>
        <dbReference type="SMART" id="SM00962"/>
    </source>
</evidence>
<dbReference type="Pfam" id="PF00448">
    <property type="entry name" value="SRP54"/>
    <property type="match status" value="1"/>
</dbReference>
<dbReference type="Proteomes" id="UP000317557">
    <property type="component" value="Unassembled WGS sequence"/>
</dbReference>
<feature type="region of interest" description="Disordered" evidence="3">
    <location>
        <begin position="44"/>
        <end position="104"/>
    </location>
</feature>
<organism evidence="5 6">
    <name type="scientific">Gracilimonas mengyeensis</name>
    <dbReference type="NCBI Taxonomy" id="1302730"/>
    <lineage>
        <taxon>Bacteria</taxon>
        <taxon>Pseudomonadati</taxon>
        <taxon>Balneolota</taxon>
        <taxon>Balneolia</taxon>
        <taxon>Balneolales</taxon>
        <taxon>Balneolaceae</taxon>
        <taxon>Gracilimonas</taxon>
    </lineage>
</organism>
<dbReference type="OrthoDB" id="1523243at2"/>
<feature type="region of interest" description="Disordered" evidence="3">
    <location>
        <begin position="123"/>
        <end position="203"/>
    </location>
</feature>
<evidence type="ECO:0000256" key="2">
    <source>
        <dbReference type="ARBA" id="ARBA00023134"/>
    </source>
</evidence>
<feature type="compositionally biased region" description="Polar residues" evidence="3">
    <location>
        <begin position="123"/>
        <end position="135"/>
    </location>
</feature>
<protein>
    <submittedName>
        <fullName evidence="5">Flagellar biosynthesis GTPase FlhF</fullName>
    </submittedName>
</protein>
<accession>A0A521FHK6</accession>
<dbReference type="AlphaFoldDB" id="A0A521FHK6"/>
<evidence type="ECO:0000256" key="1">
    <source>
        <dbReference type="ARBA" id="ARBA00022741"/>
    </source>
</evidence>
<keyword evidence="5" id="KW-0282">Flagellum</keyword>
<reference evidence="5 6" key="1">
    <citation type="submission" date="2017-05" db="EMBL/GenBank/DDBJ databases">
        <authorList>
            <person name="Varghese N."/>
            <person name="Submissions S."/>
        </authorList>
    </citation>
    <scope>NUCLEOTIDE SEQUENCE [LARGE SCALE GENOMIC DNA]</scope>
    <source>
        <strain evidence="5 6">DSM 21985</strain>
    </source>
</reference>
<keyword evidence="5" id="KW-0966">Cell projection</keyword>
<name>A0A521FHK6_9BACT</name>
<evidence type="ECO:0000256" key="3">
    <source>
        <dbReference type="SAM" id="MobiDB-lite"/>
    </source>
</evidence>
<dbReference type="RefSeq" id="WP_142456133.1">
    <property type="nucleotide sequence ID" value="NZ_FXTP01000019.1"/>
</dbReference>
<dbReference type="SMART" id="SM00962">
    <property type="entry name" value="SRP54"/>
    <property type="match status" value="1"/>
</dbReference>
<keyword evidence="5" id="KW-0969">Cilium</keyword>
<evidence type="ECO:0000313" key="6">
    <source>
        <dbReference type="Proteomes" id="UP000317557"/>
    </source>
</evidence>
<feature type="compositionally biased region" description="Basic and acidic residues" evidence="3">
    <location>
        <begin position="193"/>
        <end position="203"/>
    </location>
</feature>
<keyword evidence="2" id="KW-0342">GTP-binding</keyword>
<dbReference type="EMBL" id="FXTP01000019">
    <property type="protein sequence ID" value="SMO95687.1"/>
    <property type="molecule type" value="Genomic_DNA"/>
</dbReference>
<dbReference type="InterPro" id="IPR000897">
    <property type="entry name" value="SRP54_GTPase_dom"/>
</dbReference>
<keyword evidence="1" id="KW-0547">Nucleotide-binding</keyword>
<dbReference type="InterPro" id="IPR027417">
    <property type="entry name" value="P-loop_NTPase"/>
</dbReference>
<dbReference type="Gene3D" id="3.40.50.300">
    <property type="entry name" value="P-loop containing nucleotide triphosphate hydrolases"/>
    <property type="match status" value="1"/>
</dbReference>
<evidence type="ECO:0000313" key="5">
    <source>
        <dbReference type="EMBL" id="SMO95687.1"/>
    </source>
</evidence>
<sequence>MILKNIFGKTIEAAKKSAQQMYGDDFLVIEAAEGNENGKAKITIFSDEKNKSGDKPSSGQQASASKQPPAQQQDNAGVKFERSAAAQAPKKASGGEEKLNKLRQYAKQIEKKDFAQHFEARTNGNGTSFRQQDNGTAFDAAPKSNGNGTAAGATTYSRSAVRNAPTPPKTNGKADGEDHKKPKPVIKSVFDNGKQKDNPKGADGKFITHFKQSENSSRKTFRQATTVLPARNDEREVKALHKRFDKLEALLDSALISANLDYASHPAFQQLVHTGITTSVIAGWFGQIIEKGIDPYDQPEQFMNKLAAIIRQALGKNDFDEPQKYMMFVGPSGSGKTSLIMKLSQHPDLMEDKKIAVASVHPQNKKENGAYYTILKPFCEDHELPYFEIKNGKDVNDYMAAWEEFDHVFIDTPSINVEQDNAFRDFWKIRQMLTPLTPFEVHYVVNAALNRFYFRNSSATHHPLQPDYVAITHLDEVSQWGPIIPFLQEMGGNARYTSRGESIPNSLGEFNPQWFAQKILQEN</sequence>
<feature type="compositionally biased region" description="Polar residues" evidence="3">
    <location>
        <begin position="144"/>
        <end position="160"/>
    </location>
</feature>
<gene>
    <name evidence="5" type="ORF">SAMN06265219_11939</name>
</gene>
<dbReference type="GO" id="GO:0006614">
    <property type="term" value="P:SRP-dependent cotranslational protein targeting to membrane"/>
    <property type="evidence" value="ECO:0007669"/>
    <property type="project" value="InterPro"/>
</dbReference>
<feature type="compositionally biased region" description="Low complexity" evidence="3">
    <location>
        <begin position="55"/>
        <end position="73"/>
    </location>
</feature>